<evidence type="ECO:0000256" key="1">
    <source>
        <dbReference type="ARBA" id="ARBA00022490"/>
    </source>
</evidence>
<dbReference type="RefSeq" id="WP_187468357.1">
    <property type="nucleotide sequence ID" value="NZ_JACSIT010000152.1"/>
</dbReference>
<organism evidence="7 8">
    <name type="scientific">Neolewinella lacunae</name>
    <dbReference type="NCBI Taxonomy" id="1517758"/>
    <lineage>
        <taxon>Bacteria</taxon>
        <taxon>Pseudomonadati</taxon>
        <taxon>Bacteroidota</taxon>
        <taxon>Saprospiria</taxon>
        <taxon>Saprospirales</taxon>
        <taxon>Lewinellaceae</taxon>
        <taxon>Neolewinella</taxon>
    </lineage>
</organism>
<dbReference type="Gene3D" id="3.40.50.150">
    <property type="entry name" value="Vaccinia Virus protein VP39"/>
    <property type="match status" value="1"/>
</dbReference>
<proteinExistence type="inferred from homology"/>
<evidence type="ECO:0000256" key="3">
    <source>
        <dbReference type="ARBA" id="ARBA00022603"/>
    </source>
</evidence>
<feature type="binding site" evidence="6">
    <location>
        <position position="79"/>
    </location>
    <ligand>
        <name>S-adenosyl-L-methionine</name>
        <dbReference type="ChEBI" id="CHEBI:59789"/>
    </ligand>
</feature>
<keyword evidence="4 6" id="KW-0808">Transferase</keyword>
<dbReference type="HAMAP" id="MF_00074">
    <property type="entry name" value="16SrRNA_methyltr_G"/>
    <property type="match status" value="1"/>
</dbReference>
<dbReference type="PANTHER" id="PTHR31760:SF0">
    <property type="entry name" value="S-ADENOSYL-L-METHIONINE-DEPENDENT METHYLTRANSFERASES SUPERFAMILY PROTEIN"/>
    <property type="match status" value="1"/>
</dbReference>
<accession>A0A923PRB3</accession>
<keyword evidence="3 6" id="KW-0489">Methyltransferase</keyword>
<feature type="binding site" evidence="6">
    <location>
        <position position="74"/>
    </location>
    <ligand>
        <name>S-adenosyl-L-methionine</name>
        <dbReference type="ChEBI" id="CHEBI:59789"/>
    </ligand>
</feature>
<comment type="similarity">
    <text evidence="6">Belongs to the methyltransferase superfamily. RNA methyltransferase RsmG family.</text>
</comment>
<sequence length="213" mass="23961">MNGAELIKQHFPEITTEQEAQFAALDEQYRTWNARINVISRKDIDNLYVNHVLHSLAIAKVVRFAAGAKILDLGTGGGFPGIPLAILFPEAHFHLVDGIAKKIRVCQEVIDGIGLENCRAEQKRAEEIRQPGYDFIVTRAVARIDKLAEWSMRLITHKQRHALPNGILALKGLGLEEEMAALPKGAYLEEYAIKDLFPGHDFFQEKAVVYLQY</sequence>
<evidence type="ECO:0000313" key="8">
    <source>
        <dbReference type="Proteomes" id="UP000650081"/>
    </source>
</evidence>
<keyword evidence="1 6" id="KW-0963">Cytoplasm</keyword>
<keyword evidence="8" id="KW-1185">Reference proteome</keyword>
<gene>
    <name evidence="6 7" type="primary">rsmG</name>
    <name evidence="7" type="ORF">H9S92_19400</name>
</gene>
<dbReference type="NCBIfam" id="TIGR00138">
    <property type="entry name" value="rsmG_gidB"/>
    <property type="match status" value="1"/>
</dbReference>
<dbReference type="InterPro" id="IPR003682">
    <property type="entry name" value="rRNA_ssu_MeTfrase_G"/>
</dbReference>
<dbReference type="PANTHER" id="PTHR31760">
    <property type="entry name" value="S-ADENOSYL-L-METHIONINE-DEPENDENT METHYLTRANSFERASES SUPERFAMILY PROTEIN"/>
    <property type="match status" value="1"/>
</dbReference>
<dbReference type="GO" id="GO:0005829">
    <property type="term" value="C:cytosol"/>
    <property type="evidence" value="ECO:0007669"/>
    <property type="project" value="TreeGrafter"/>
</dbReference>
<comment type="caution">
    <text evidence="7">The sequence shown here is derived from an EMBL/GenBank/DDBJ whole genome shotgun (WGS) entry which is preliminary data.</text>
</comment>
<evidence type="ECO:0000256" key="5">
    <source>
        <dbReference type="ARBA" id="ARBA00022691"/>
    </source>
</evidence>
<comment type="subcellular location">
    <subcellularLocation>
        <location evidence="6">Cytoplasm</location>
    </subcellularLocation>
</comment>
<reference evidence="7" key="1">
    <citation type="submission" date="2020-08" db="EMBL/GenBank/DDBJ databases">
        <title>Lewinella bacteria from marine environments.</title>
        <authorList>
            <person name="Zhong Y."/>
        </authorList>
    </citation>
    <scope>NUCLEOTIDE SEQUENCE</scope>
    <source>
        <strain evidence="7">KCTC 42187</strain>
    </source>
</reference>
<dbReference type="GO" id="GO:0070043">
    <property type="term" value="F:rRNA (guanine-N7-)-methyltransferase activity"/>
    <property type="evidence" value="ECO:0007669"/>
    <property type="project" value="UniProtKB-UniRule"/>
</dbReference>
<dbReference type="EC" id="2.1.1.-" evidence="6"/>
<name>A0A923PRB3_9BACT</name>
<evidence type="ECO:0000256" key="4">
    <source>
        <dbReference type="ARBA" id="ARBA00022679"/>
    </source>
</evidence>
<dbReference type="AlphaFoldDB" id="A0A923PRB3"/>
<dbReference type="SUPFAM" id="SSF53335">
    <property type="entry name" value="S-adenosyl-L-methionine-dependent methyltransferases"/>
    <property type="match status" value="1"/>
</dbReference>
<dbReference type="Proteomes" id="UP000650081">
    <property type="component" value="Unassembled WGS sequence"/>
</dbReference>
<dbReference type="InterPro" id="IPR029063">
    <property type="entry name" value="SAM-dependent_MTases_sf"/>
</dbReference>
<protein>
    <recommendedName>
        <fullName evidence="6">Ribosomal RNA small subunit methyltransferase G</fullName>
        <ecNumber evidence="6">2.1.1.-</ecNumber>
    </recommendedName>
    <alternativeName>
        <fullName evidence="6">16S rRNA 7-methylguanosine methyltransferase</fullName>
        <shortName evidence="6">16S rRNA m7G methyltransferase</shortName>
    </alternativeName>
</protein>
<evidence type="ECO:0000256" key="6">
    <source>
        <dbReference type="HAMAP-Rule" id="MF_00074"/>
    </source>
</evidence>
<dbReference type="EMBL" id="JACSIT010000152">
    <property type="protein sequence ID" value="MBC6996346.1"/>
    <property type="molecule type" value="Genomic_DNA"/>
</dbReference>
<keyword evidence="2 6" id="KW-0698">rRNA processing</keyword>
<dbReference type="PIRSF" id="PIRSF003078">
    <property type="entry name" value="GidB"/>
    <property type="match status" value="1"/>
</dbReference>
<evidence type="ECO:0000313" key="7">
    <source>
        <dbReference type="EMBL" id="MBC6996346.1"/>
    </source>
</evidence>
<keyword evidence="5 6" id="KW-0949">S-adenosyl-L-methionine</keyword>
<feature type="binding site" evidence="6">
    <location>
        <begin position="125"/>
        <end position="126"/>
    </location>
    <ligand>
        <name>S-adenosyl-L-methionine</name>
        <dbReference type="ChEBI" id="CHEBI:59789"/>
    </ligand>
</feature>
<evidence type="ECO:0000256" key="2">
    <source>
        <dbReference type="ARBA" id="ARBA00022552"/>
    </source>
</evidence>
<comment type="function">
    <text evidence="6">Specifically methylates the N7 position of a guanine in 16S rRNA.</text>
</comment>
<feature type="binding site" evidence="6">
    <location>
        <position position="139"/>
    </location>
    <ligand>
        <name>S-adenosyl-L-methionine</name>
        <dbReference type="ChEBI" id="CHEBI:59789"/>
    </ligand>
</feature>
<comment type="caution">
    <text evidence="6">Lacks conserved residue(s) required for the propagation of feature annotation.</text>
</comment>
<dbReference type="Pfam" id="PF02527">
    <property type="entry name" value="GidB"/>
    <property type="match status" value="1"/>
</dbReference>